<evidence type="ECO:0000256" key="2">
    <source>
        <dbReference type="ARBA" id="ARBA00022553"/>
    </source>
</evidence>
<dbReference type="Proteomes" id="UP000818624">
    <property type="component" value="Chromosome 2"/>
</dbReference>
<reference evidence="8 9" key="1">
    <citation type="journal article" date="2020" name="Elife">
        <title>Loss of centromere function drives karyotype evolution in closely related Malassezia species.</title>
        <authorList>
            <person name="Sankaranarayanan S.R."/>
            <person name="Ianiri G."/>
            <person name="Coelho M.A."/>
            <person name="Reza M.H."/>
            <person name="Thimmappa B.C."/>
            <person name="Ganguly P."/>
            <person name="Vadnala R.N."/>
            <person name="Sun S."/>
            <person name="Siddharthan R."/>
            <person name="Tellgren-Roth C."/>
            <person name="Dawson T.L."/>
            <person name="Heitman J."/>
            <person name="Sanyal K."/>
        </authorList>
    </citation>
    <scope>NUCLEOTIDE SEQUENCE [LARGE SCALE GENOMIC DNA]</scope>
    <source>
        <strain evidence="8">CBS14141</strain>
    </source>
</reference>
<feature type="region of interest" description="Disordered" evidence="6">
    <location>
        <begin position="283"/>
        <end position="374"/>
    </location>
</feature>
<evidence type="ECO:0000256" key="5">
    <source>
        <dbReference type="ARBA" id="ARBA00022801"/>
    </source>
</evidence>
<evidence type="ECO:0000256" key="4">
    <source>
        <dbReference type="ARBA" id="ARBA00022786"/>
    </source>
</evidence>
<feature type="region of interest" description="Disordered" evidence="6">
    <location>
        <begin position="490"/>
        <end position="544"/>
    </location>
</feature>
<evidence type="ECO:0000313" key="8">
    <source>
        <dbReference type="EMBL" id="WFD47681.1"/>
    </source>
</evidence>
<dbReference type="Pfam" id="PF02902">
    <property type="entry name" value="Peptidase_C48"/>
    <property type="match status" value="1"/>
</dbReference>
<keyword evidence="3" id="KW-0645">Protease</keyword>
<dbReference type="InterPro" id="IPR038765">
    <property type="entry name" value="Papain-like_cys_pep_sf"/>
</dbReference>
<evidence type="ECO:0000256" key="3">
    <source>
        <dbReference type="ARBA" id="ARBA00022670"/>
    </source>
</evidence>
<comment type="similarity">
    <text evidence="1">Belongs to the peptidase C48 family.</text>
</comment>
<feature type="region of interest" description="Disordered" evidence="6">
    <location>
        <begin position="1"/>
        <end position="117"/>
    </location>
</feature>
<feature type="compositionally biased region" description="Basic and acidic residues" evidence="6">
    <location>
        <begin position="22"/>
        <end position="42"/>
    </location>
</feature>
<dbReference type="InterPro" id="IPR051947">
    <property type="entry name" value="Sentrin-specific_protease"/>
</dbReference>
<accession>A0ABY8EQ11</accession>
<dbReference type="GO" id="GO:0016787">
    <property type="term" value="F:hydrolase activity"/>
    <property type="evidence" value="ECO:0007669"/>
    <property type="project" value="UniProtKB-KW"/>
</dbReference>
<gene>
    <name evidence="8" type="ORF">GLX27_002337</name>
</gene>
<evidence type="ECO:0000256" key="1">
    <source>
        <dbReference type="ARBA" id="ARBA00005234"/>
    </source>
</evidence>
<keyword evidence="5 8" id="KW-0378">Hydrolase</keyword>
<dbReference type="SUPFAM" id="SSF54001">
    <property type="entry name" value="Cysteine proteinases"/>
    <property type="match status" value="1"/>
</dbReference>
<keyword evidence="2" id="KW-0597">Phosphoprotein</keyword>
<sequence>MERGYLYGDARERARTSAGPTHAREGADAVHSPREKPVRPRESSAMASPYRTPIAAATFYGKNRSPLDSAAARKRGASDAGSPRAKHSRTAPLLADAPPAPLAARDSSPDELDVLPPTQPLHARMRRKDAPPAPPPSSSSITVPLRAMYIGEWYARDDRLELVSFPTHFAVMLGACECAKIALRDVFNWTIGGETHRLFVLVVKRASARALLQLAPDPSLPPGRVQVYFWAAADTATHNSAWDALVQRVRHTDVRRAQLLPEAGAASLAARLEEAARHPMRLPDAQGTQDAHGTQKAAAAPAEKDAPAVTPAAAPPAHEAPAASSPARASSASARASSPVSDSSDASVELGTRTPRRSARHQPTSDDSKPILRYPPSGRYAVTLLSSDVRRLDEDEYLNDTVIEFGLRYFLEQIRTRDARLADQIHLFNSFFFQKVTEFRDRSKSYQLVRKWTKGVDIFAKRYLVVPINEHMHWYLAIVVNPAGILHVRDPPSATRRSARTTPDVSPATSEAESHATPSPTKRGGPTRIVPGERRVPPSPPEPEPTYVLVLDSLGSTHTAVKTALRDYLRLEARDKQRVPPDTDVRRLGDAVHVDVHVATQPNFCDCGLYLLHNFQCFFSDPQVYLRAALASRRAAAQPDDVWRAGDMAHRSSAT</sequence>
<dbReference type="InterPro" id="IPR003653">
    <property type="entry name" value="Peptidase_C48_C"/>
</dbReference>
<feature type="domain" description="Ubiquitin-like protease family profile" evidence="7">
    <location>
        <begin position="382"/>
        <end position="618"/>
    </location>
</feature>
<dbReference type="EMBL" id="CP046235">
    <property type="protein sequence ID" value="WFD47681.1"/>
    <property type="molecule type" value="Genomic_DNA"/>
</dbReference>
<dbReference type="Gene3D" id="3.40.395.10">
    <property type="entry name" value="Adenoviral Proteinase, Chain A"/>
    <property type="match status" value="1"/>
</dbReference>
<keyword evidence="9" id="KW-1185">Reference proteome</keyword>
<dbReference type="PANTHER" id="PTHR46896">
    <property type="entry name" value="SENTRIN-SPECIFIC PROTEASE"/>
    <property type="match status" value="1"/>
</dbReference>
<feature type="compositionally biased region" description="Basic and acidic residues" evidence="6">
    <location>
        <begin position="1"/>
        <end position="15"/>
    </location>
</feature>
<evidence type="ECO:0000256" key="6">
    <source>
        <dbReference type="SAM" id="MobiDB-lite"/>
    </source>
</evidence>
<feature type="compositionally biased region" description="Polar residues" evidence="6">
    <location>
        <begin position="500"/>
        <end position="520"/>
    </location>
</feature>
<proteinExistence type="inferred from homology"/>
<protein>
    <submittedName>
        <fullName evidence="8">Ulp1 peptidase</fullName>
        <ecNumber evidence="8">3.4.22.68</ecNumber>
    </submittedName>
</protein>
<dbReference type="EC" id="3.4.22.68" evidence="8"/>
<feature type="compositionally biased region" description="Low complexity" evidence="6">
    <location>
        <begin position="296"/>
        <end position="347"/>
    </location>
</feature>
<dbReference type="PROSITE" id="PS50600">
    <property type="entry name" value="ULP_PROTEASE"/>
    <property type="match status" value="1"/>
</dbReference>
<evidence type="ECO:0000313" key="9">
    <source>
        <dbReference type="Proteomes" id="UP000818624"/>
    </source>
</evidence>
<feature type="compositionally biased region" description="Low complexity" evidence="6">
    <location>
        <begin position="91"/>
        <end position="106"/>
    </location>
</feature>
<keyword evidence="4" id="KW-0833">Ubl conjugation pathway</keyword>
<name>A0ABY8EQ11_MALFU</name>
<dbReference type="PANTHER" id="PTHR46896:SF3">
    <property type="entry name" value="FI06413P-RELATED"/>
    <property type="match status" value="1"/>
</dbReference>
<evidence type="ECO:0000259" key="7">
    <source>
        <dbReference type="PROSITE" id="PS50600"/>
    </source>
</evidence>
<organism evidence="8 9">
    <name type="scientific">Malassezia furfur</name>
    <name type="common">Pityriasis versicolor infection agent</name>
    <name type="synonym">Pityrosporum furfur</name>
    <dbReference type="NCBI Taxonomy" id="55194"/>
    <lineage>
        <taxon>Eukaryota</taxon>
        <taxon>Fungi</taxon>
        <taxon>Dikarya</taxon>
        <taxon>Basidiomycota</taxon>
        <taxon>Ustilaginomycotina</taxon>
        <taxon>Malasseziomycetes</taxon>
        <taxon>Malasseziales</taxon>
        <taxon>Malasseziaceae</taxon>
        <taxon>Malassezia</taxon>
    </lineage>
</organism>